<reference evidence="1 2" key="1">
    <citation type="submission" date="2023-11" db="EMBL/GenBank/DDBJ databases">
        <title>Halocaridina rubra genome assembly.</title>
        <authorList>
            <person name="Smith C."/>
        </authorList>
    </citation>
    <scope>NUCLEOTIDE SEQUENCE [LARGE SCALE GENOMIC DNA]</scope>
    <source>
        <strain evidence="1">EP-1</strain>
        <tissue evidence="1">Whole</tissue>
    </source>
</reference>
<gene>
    <name evidence="1" type="ORF">SK128_005993</name>
</gene>
<feature type="non-terminal residue" evidence="1">
    <location>
        <position position="81"/>
    </location>
</feature>
<organism evidence="1 2">
    <name type="scientific">Halocaridina rubra</name>
    <name type="common">Hawaiian red shrimp</name>
    <dbReference type="NCBI Taxonomy" id="373956"/>
    <lineage>
        <taxon>Eukaryota</taxon>
        <taxon>Metazoa</taxon>
        <taxon>Ecdysozoa</taxon>
        <taxon>Arthropoda</taxon>
        <taxon>Crustacea</taxon>
        <taxon>Multicrustacea</taxon>
        <taxon>Malacostraca</taxon>
        <taxon>Eumalacostraca</taxon>
        <taxon>Eucarida</taxon>
        <taxon>Decapoda</taxon>
        <taxon>Pleocyemata</taxon>
        <taxon>Caridea</taxon>
        <taxon>Atyoidea</taxon>
        <taxon>Atyidae</taxon>
        <taxon>Halocaridina</taxon>
    </lineage>
</organism>
<proteinExistence type="predicted"/>
<dbReference type="Proteomes" id="UP001381693">
    <property type="component" value="Unassembled WGS sequence"/>
</dbReference>
<keyword evidence="2" id="KW-1185">Reference proteome</keyword>
<protein>
    <submittedName>
        <fullName evidence="1">Uncharacterized protein</fullName>
    </submittedName>
</protein>
<dbReference type="AlphaFoldDB" id="A0AAN8WTU2"/>
<comment type="caution">
    <text evidence="1">The sequence shown here is derived from an EMBL/GenBank/DDBJ whole genome shotgun (WGS) entry which is preliminary data.</text>
</comment>
<evidence type="ECO:0000313" key="1">
    <source>
        <dbReference type="EMBL" id="KAK7066170.1"/>
    </source>
</evidence>
<sequence>MVSPRLQRMLLGIQPYNIDIKCRSGKDMIYADYLAHVLPSPGPNVDFEQAIHTAQISTSQLGKLHFASQQDAQLSVLQEQI</sequence>
<accession>A0AAN8WTU2</accession>
<evidence type="ECO:0000313" key="2">
    <source>
        <dbReference type="Proteomes" id="UP001381693"/>
    </source>
</evidence>
<name>A0AAN8WTU2_HALRR</name>
<dbReference type="EMBL" id="JAXCGZ010019373">
    <property type="protein sequence ID" value="KAK7066170.1"/>
    <property type="molecule type" value="Genomic_DNA"/>
</dbReference>